<keyword evidence="3 9" id="KW-0235">DNA replication</keyword>
<dbReference type="Pfam" id="PF08646">
    <property type="entry name" value="Rep_fac-A_C"/>
    <property type="match status" value="1"/>
</dbReference>
<evidence type="ECO:0000259" key="14">
    <source>
        <dbReference type="Pfam" id="PF16900"/>
    </source>
</evidence>
<dbReference type="CDD" id="cd04474">
    <property type="entry name" value="RPA1_DBD_A"/>
    <property type="match status" value="1"/>
</dbReference>
<proteinExistence type="inferred from homology"/>
<protein>
    <recommendedName>
        <fullName evidence="9">Replication protein A subunit</fullName>
    </recommendedName>
</protein>
<evidence type="ECO:0000259" key="13">
    <source>
        <dbReference type="Pfam" id="PF08646"/>
    </source>
</evidence>
<evidence type="ECO:0000256" key="10">
    <source>
        <dbReference type="SAM" id="MobiDB-lite"/>
    </source>
</evidence>
<dbReference type="InterPro" id="IPR004591">
    <property type="entry name" value="Rfa1"/>
</dbReference>
<dbReference type="Proteomes" id="UP000265703">
    <property type="component" value="Unassembled WGS sequence"/>
</dbReference>
<keyword evidence="16" id="KW-1185">Reference proteome</keyword>
<dbReference type="InterPro" id="IPR013955">
    <property type="entry name" value="Rep_factor-A_C"/>
</dbReference>
<dbReference type="InterPro" id="IPR047192">
    <property type="entry name" value="Euk_RPA1_DBD_C"/>
</dbReference>
<dbReference type="GO" id="GO:0008270">
    <property type="term" value="F:zinc ion binding"/>
    <property type="evidence" value="ECO:0007669"/>
    <property type="project" value="UniProtKB-KW"/>
</dbReference>
<sequence>MSKTNVGSIITLGCIQKILSENEPINPVLQLVRVNPGGSEQGGSRYKIGLSDGFELIQGIIPEHLIKTVCNGKKLDRGMIIKLTNYSLSNSVPLQASRSSTSKYLIILGFELVKDVPLELYGHLSDDTERSRAGTSRLPNLPNIPNLSNNPNQPQQQPPPPQLRPPVPSIYGLNSSYNNSTPQRNSNTNLDEGICSIDNISPYHNKWKLKAMVVQKSDLKTWTNSRGSGKLFNVTLMDNTGEIRATAFNQQAEEFVDLLQLNKVYYISKGKVNIAKKQYSNVQNDYEITIEAGTIIEPANNSSVPIKIKINPIKISDLNNYEKDNNVDVVAAIKEISETTQILTKNQKMIDKRDLIIVDESGYEVRLTTWGQQVNELRHVEIGTVIVCKSARVNDFQGRSLSMYGNSKLLIDPNIPETNSIREWVASGGLKSETNAFTGSYSAGSVNTPEKTIAQIINENIGCNNEKGEYFSTRGTVVFIKRENMYYAACPSESCNKKVIEDGENSYRCEKCSRSYDHAEYRYIFTMNVSDHTDGIWLQCFNDTGTVIIGKDANELINMRENEESVFENWMDSRYFKSYIFKCRAKMEIYKERNIIKYQVLEATPIDYVEHGQALLNNIKELEKMERS</sequence>
<feature type="compositionally biased region" description="Low complexity" evidence="10">
    <location>
        <begin position="138"/>
        <end position="155"/>
    </location>
</feature>
<dbReference type="GO" id="GO:0003677">
    <property type="term" value="F:DNA binding"/>
    <property type="evidence" value="ECO:0007669"/>
    <property type="project" value="UniProtKB-KW"/>
</dbReference>
<dbReference type="GO" id="GO:0000781">
    <property type="term" value="C:chromosome, telomeric region"/>
    <property type="evidence" value="ECO:0007669"/>
    <property type="project" value="UniProtKB-ARBA"/>
</dbReference>
<name>A0A397SVQ0_9GLOM</name>
<evidence type="ECO:0000256" key="3">
    <source>
        <dbReference type="ARBA" id="ARBA00022705"/>
    </source>
</evidence>
<evidence type="ECO:0000256" key="2">
    <source>
        <dbReference type="ARBA" id="ARBA00005690"/>
    </source>
</evidence>
<dbReference type="PANTHER" id="PTHR47165">
    <property type="entry name" value="OS03G0429900 PROTEIN"/>
    <property type="match status" value="1"/>
</dbReference>
<evidence type="ECO:0000256" key="9">
    <source>
        <dbReference type="RuleBase" id="RU364130"/>
    </source>
</evidence>
<evidence type="ECO:0000256" key="8">
    <source>
        <dbReference type="ARBA" id="ARBA00023242"/>
    </source>
</evidence>
<comment type="similarity">
    <text evidence="2 9">Belongs to the replication factor A protein 1 family.</text>
</comment>
<dbReference type="SUPFAM" id="SSF50249">
    <property type="entry name" value="Nucleic acid-binding proteins"/>
    <property type="match status" value="4"/>
</dbReference>
<evidence type="ECO:0000256" key="5">
    <source>
        <dbReference type="ARBA" id="ARBA00022771"/>
    </source>
</evidence>
<evidence type="ECO:0000259" key="12">
    <source>
        <dbReference type="Pfam" id="PF04057"/>
    </source>
</evidence>
<evidence type="ECO:0000313" key="15">
    <source>
        <dbReference type="EMBL" id="RIA88085.1"/>
    </source>
</evidence>
<evidence type="ECO:0000256" key="4">
    <source>
        <dbReference type="ARBA" id="ARBA00022723"/>
    </source>
</evidence>
<feature type="region of interest" description="Disordered" evidence="10">
    <location>
        <begin position="127"/>
        <end position="191"/>
    </location>
</feature>
<dbReference type="EMBL" id="QKYT01000279">
    <property type="protein sequence ID" value="RIA88085.1"/>
    <property type="molecule type" value="Genomic_DNA"/>
</dbReference>
<feature type="domain" description="OB" evidence="11">
    <location>
        <begin position="208"/>
        <end position="291"/>
    </location>
</feature>
<dbReference type="InterPro" id="IPR007199">
    <property type="entry name" value="Rep_factor-A_N"/>
</dbReference>
<dbReference type="CDD" id="cd04476">
    <property type="entry name" value="RPA1_DBD_C"/>
    <property type="match status" value="1"/>
</dbReference>
<evidence type="ECO:0000259" key="11">
    <source>
        <dbReference type="Pfam" id="PF01336"/>
    </source>
</evidence>
<dbReference type="NCBIfam" id="TIGR00617">
    <property type="entry name" value="rpa1"/>
    <property type="match status" value="1"/>
</dbReference>
<dbReference type="InterPro" id="IPR004365">
    <property type="entry name" value="NA-bd_OB_tRNA"/>
</dbReference>
<keyword evidence="4 9" id="KW-0479">Metal-binding</keyword>
<dbReference type="GO" id="GO:0006281">
    <property type="term" value="P:DNA repair"/>
    <property type="evidence" value="ECO:0007669"/>
    <property type="project" value="InterPro"/>
</dbReference>
<organism evidence="15 16">
    <name type="scientific">Glomus cerebriforme</name>
    <dbReference type="NCBI Taxonomy" id="658196"/>
    <lineage>
        <taxon>Eukaryota</taxon>
        <taxon>Fungi</taxon>
        <taxon>Fungi incertae sedis</taxon>
        <taxon>Mucoromycota</taxon>
        <taxon>Glomeromycotina</taxon>
        <taxon>Glomeromycetes</taxon>
        <taxon>Glomerales</taxon>
        <taxon>Glomeraceae</taxon>
        <taxon>Glomus</taxon>
    </lineage>
</organism>
<comment type="function">
    <text evidence="9">As part of the replication protein A (RPA/RP-A), a single-stranded DNA-binding heterotrimeric complex, may play an essential role in DNA replication, recombination and repair. Binds and stabilizes single-stranded DNA intermediates, preventing complementary DNA reannealing and recruiting different proteins involved in DNA metabolism.</text>
</comment>
<dbReference type="Pfam" id="PF04057">
    <property type="entry name" value="Rep-A_N"/>
    <property type="match status" value="1"/>
</dbReference>
<keyword evidence="7 9" id="KW-0238">DNA-binding</keyword>
<comment type="subcellular location">
    <subcellularLocation>
        <location evidence="1 9">Nucleus</location>
    </subcellularLocation>
</comment>
<dbReference type="CDD" id="cd04475">
    <property type="entry name" value="RPA1_DBD_B"/>
    <property type="match status" value="1"/>
</dbReference>
<dbReference type="Pfam" id="PF16900">
    <property type="entry name" value="REPA_OB_2"/>
    <property type="match status" value="1"/>
</dbReference>
<dbReference type="InterPro" id="IPR031657">
    <property type="entry name" value="REPA_OB_2"/>
</dbReference>
<dbReference type="FunFam" id="2.40.50.140:FF:000090">
    <property type="entry name" value="Replication protein A subunit"/>
    <property type="match status" value="1"/>
</dbReference>
<feature type="compositionally biased region" description="Polar residues" evidence="10">
    <location>
        <begin position="172"/>
        <end position="190"/>
    </location>
</feature>
<dbReference type="PANTHER" id="PTHR47165:SF4">
    <property type="entry name" value="OS03G0429900 PROTEIN"/>
    <property type="match status" value="1"/>
</dbReference>
<keyword evidence="6 9" id="KW-0862">Zinc</keyword>
<comment type="subunit">
    <text evidence="9">Component of the heterotrimeric canonical replication protein A complex (RPA).</text>
</comment>
<dbReference type="GO" id="GO:0007004">
    <property type="term" value="P:telomere maintenance via telomerase"/>
    <property type="evidence" value="ECO:0007669"/>
    <property type="project" value="UniProtKB-ARBA"/>
</dbReference>
<evidence type="ECO:0000256" key="1">
    <source>
        <dbReference type="ARBA" id="ARBA00004123"/>
    </source>
</evidence>
<feature type="domain" description="Replication protein A OB" evidence="14">
    <location>
        <begin position="315"/>
        <end position="411"/>
    </location>
</feature>
<dbReference type="InterPro" id="IPR012340">
    <property type="entry name" value="NA-bd_OB-fold"/>
</dbReference>
<dbReference type="OrthoDB" id="1751331at2759"/>
<accession>A0A397SVQ0</accession>
<dbReference type="GO" id="GO:0006260">
    <property type="term" value="P:DNA replication"/>
    <property type="evidence" value="ECO:0007669"/>
    <property type="project" value="UniProtKB-KW"/>
</dbReference>
<comment type="caution">
    <text evidence="15">The sequence shown here is derived from an EMBL/GenBank/DDBJ whole genome shotgun (WGS) entry which is preliminary data.</text>
</comment>
<feature type="domain" description="Replication factor A C-terminal" evidence="13">
    <location>
        <begin position="470"/>
        <end position="614"/>
    </location>
</feature>
<dbReference type="FunFam" id="2.40.50.140:FF:000041">
    <property type="entry name" value="Replication protein A subunit"/>
    <property type="match status" value="1"/>
</dbReference>
<feature type="domain" description="Replication factor-A protein 1 N-terminal" evidence="12">
    <location>
        <begin position="11"/>
        <end position="114"/>
    </location>
</feature>
<feature type="compositionally biased region" description="Pro residues" evidence="10">
    <location>
        <begin position="156"/>
        <end position="168"/>
    </location>
</feature>
<evidence type="ECO:0000313" key="16">
    <source>
        <dbReference type="Proteomes" id="UP000265703"/>
    </source>
</evidence>
<dbReference type="Gene3D" id="2.40.50.140">
    <property type="entry name" value="Nucleic acid-binding proteins"/>
    <property type="match status" value="4"/>
</dbReference>
<dbReference type="GO" id="GO:0006310">
    <property type="term" value="P:DNA recombination"/>
    <property type="evidence" value="ECO:0007669"/>
    <property type="project" value="InterPro"/>
</dbReference>
<keyword evidence="5 9" id="KW-0863">Zinc-finger</keyword>
<dbReference type="GO" id="GO:0005662">
    <property type="term" value="C:DNA replication factor A complex"/>
    <property type="evidence" value="ECO:0007669"/>
    <property type="project" value="UniProtKB-ARBA"/>
</dbReference>
<dbReference type="FunFam" id="2.40.50.140:FF:000064">
    <property type="entry name" value="Replication protein A subunit"/>
    <property type="match status" value="1"/>
</dbReference>
<evidence type="ECO:0000256" key="6">
    <source>
        <dbReference type="ARBA" id="ARBA00022833"/>
    </source>
</evidence>
<dbReference type="Pfam" id="PF01336">
    <property type="entry name" value="tRNA_anti-codon"/>
    <property type="match status" value="1"/>
</dbReference>
<dbReference type="STRING" id="658196.A0A397SVQ0"/>
<gene>
    <name evidence="15" type="ORF">C1645_877628</name>
</gene>
<reference evidence="15 16" key="1">
    <citation type="submission" date="2018-06" db="EMBL/GenBank/DDBJ databases">
        <title>Comparative genomics reveals the genomic features of Rhizophagus irregularis, R. cerebriforme, R. diaphanum and Gigaspora rosea, and their symbiotic lifestyle signature.</title>
        <authorList>
            <person name="Morin E."/>
            <person name="San Clemente H."/>
            <person name="Chen E.C.H."/>
            <person name="De La Providencia I."/>
            <person name="Hainaut M."/>
            <person name="Kuo A."/>
            <person name="Kohler A."/>
            <person name="Murat C."/>
            <person name="Tang N."/>
            <person name="Roy S."/>
            <person name="Loubradou J."/>
            <person name="Henrissat B."/>
            <person name="Grigoriev I.V."/>
            <person name="Corradi N."/>
            <person name="Roux C."/>
            <person name="Martin F.M."/>
        </authorList>
    </citation>
    <scope>NUCLEOTIDE SEQUENCE [LARGE SCALE GENOMIC DNA]</scope>
    <source>
        <strain evidence="15 16">DAOM 227022</strain>
    </source>
</reference>
<keyword evidence="8 9" id="KW-0539">Nucleus</keyword>
<evidence type="ECO:0000256" key="7">
    <source>
        <dbReference type="ARBA" id="ARBA00023125"/>
    </source>
</evidence>
<dbReference type="AlphaFoldDB" id="A0A397SVQ0"/>